<evidence type="ECO:0000256" key="6">
    <source>
        <dbReference type="ARBA" id="ARBA00022614"/>
    </source>
</evidence>
<dbReference type="GO" id="GO:0005524">
    <property type="term" value="F:ATP binding"/>
    <property type="evidence" value="ECO:0007669"/>
    <property type="project" value="UniProtKB-KW"/>
</dbReference>
<evidence type="ECO:0000256" key="9">
    <source>
        <dbReference type="ARBA" id="ARBA00022729"/>
    </source>
</evidence>
<dbReference type="InterPro" id="IPR051716">
    <property type="entry name" value="Plant_RL_S/T_kinase"/>
</dbReference>
<evidence type="ECO:0000256" key="3">
    <source>
        <dbReference type="ARBA" id="ARBA00012513"/>
    </source>
</evidence>
<keyword evidence="13" id="KW-0067">ATP-binding</keyword>
<comment type="catalytic activity">
    <reaction evidence="19">
        <text>L-seryl-[protein] + ATP = O-phospho-L-seryl-[protein] + ADP + H(+)</text>
        <dbReference type="Rhea" id="RHEA:17989"/>
        <dbReference type="Rhea" id="RHEA-COMP:9863"/>
        <dbReference type="Rhea" id="RHEA-COMP:11604"/>
        <dbReference type="ChEBI" id="CHEBI:15378"/>
        <dbReference type="ChEBI" id="CHEBI:29999"/>
        <dbReference type="ChEBI" id="CHEBI:30616"/>
        <dbReference type="ChEBI" id="CHEBI:83421"/>
        <dbReference type="ChEBI" id="CHEBI:456216"/>
        <dbReference type="EC" id="2.7.11.1"/>
    </reaction>
</comment>
<evidence type="ECO:0000259" key="20">
    <source>
        <dbReference type="Pfam" id="PF23598"/>
    </source>
</evidence>
<keyword evidence="10" id="KW-0677">Repeat</keyword>
<dbReference type="GO" id="GO:0051707">
    <property type="term" value="P:response to other organism"/>
    <property type="evidence" value="ECO:0007669"/>
    <property type="project" value="UniProtKB-ARBA"/>
</dbReference>
<organism evidence="21 22">
    <name type="scientific">Rhamnella rubrinervis</name>
    <dbReference type="NCBI Taxonomy" id="2594499"/>
    <lineage>
        <taxon>Eukaryota</taxon>
        <taxon>Viridiplantae</taxon>
        <taxon>Streptophyta</taxon>
        <taxon>Embryophyta</taxon>
        <taxon>Tracheophyta</taxon>
        <taxon>Spermatophyta</taxon>
        <taxon>Magnoliopsida</taxon>
        <taxon>eudicotyledons</taxon>
        <taxon>Gunneridae</taxon>
        <taxon>Pentapetalae</taxon>
        <taxon>rosids</taxon>
        <taxon>fabids</taxon>
        <taxon>Rosales</taxon>
        <taxon>Rhamnaceae</taxon>
        <taxon>rhamnoid group</taxon>
        <taxon>Rhamneae</taxon>
        <taxon>Rhamnella</taxon>
    </lineage>
</organism>
<keyword evidence="15" id="KW-0472">Membrane</keyword>
<dbReference type="InterPro" id="IPR055414">
    <property type="entry name" value="LRR_R13L4/SHOC2-like"/>
</dbReference>
<dbReference type="GO" id="GO:0006952">
    <property type="term" value="P:defense response"/>
    <property type="evidence" value="ECO:0007669"/>
    <property type="project" value="UniProtKB-ARBA"/>
</dbReference>
<dbReference type="InterPro" id="IPR001611">
    <property type="entry name" value="Leu-rich_rpt"/>
</dbReference>
<keyword evidence="5" id="KW-0723">Serine/threonine-protein kinase</keyword>
<name>A0A8K0MTD1_9ROSA</name>
<dbReference type="OrthoDB" id="676979at2759"/>
<dbReference type="InterPro" id="IPR032675">
    <property type="entry name" value="LRR_dom_sf"/>
</dbReference>
<evidence type="ECO:0000256" key="7">
    <source>
        <dbReference type="ARBA" id="ARBA00022679"/>
    </source>
</evidence>
<dbReference type="Pfam" id="PF00560">
    <property type="entry name" value="LRR_1"/>
    <property type="match status" value="3"/>
</dbReference>
<evidence type="ECO:0000256" key="18">
    <source>
        <dbReference type="ARBA" id="ARBA00047899"/>
    </source>
</evidence>
<keyword evidence="11" id="KW-0547">Nucleotide-binding</keyword>
<dbReference type="FunFam" id="3.80.10.10:FF:000453">
    <property type="entry name" value="Leucine-rich receptor-like protein kinase family protein"/>
    <property type="match status" value="1"/>
</dbReference>
<sequence length="575" mass="63233">MGKGPIHSKSMGEGSPLWPSNAGLVRFYKGCLTFNVLYTALVEFDPFDSDDNINYLQFFVKAKDIPGTETILPAFTKNYLTGSIPASIGNLSKLINLHLGENNITGSIPHEIGQLKTIKELDLYDNYLSGSIPSSIGNLRSLTALSLFYNNLIGSIPLEMNNLTDLETLQFSANFLSGRLPPELGKAAQLHKLDLSSNLLVGNISNELGRLKHLYFLKLNRNALSGKFPGQIGMLFDLEQLDVIGNLQTLRGLDLSHNFLTGELPMELGYLRMLEMLNLSHNNFTGSVPSTFKDMLSLTSVDMSNNQLRGPLPSDKAFTMARMGNNKGFCGNNTGLLFMIIVGIVFCCKHIERNVEEPTETQNETFFPYATMMGKALLSTGQVVAVKNSMRMVEKLVRKLSQVKLVDISSNNVLLDEQYEAHLADFGTGRPLVHEPSSSDWGSFAGTFGYSAGLKQVVDIVSEIKYALPVTSSPLLYLVSASGDLISSMLTSSLPENFHQILLKDVLDQRLLPPKNQIAQEVVSIAMLAFACPLRIPESRPYMKQVSQKLSTSIPSSSIPLFTMSLAQILHAQHV</sequence>
<dbReference type="PANTHER" id="PTHR48053">
    <property type="entry name" value="LEUCINE RICH REPEAT FAMILY PROTEIN, EXPRESSED"/>
    <property type="match status" value="1"/>
</dbReference>
<dbReference type="Gene3D" id="3.80.10.10">
    <property type="entry name" value="Ribonuclease Inhibitor"/>
    <property type="match status" value="1"/>
</dbReference>
<reference evidence="21" key="1">
    <citation type="submission" date="2020-03" db="EMBL/GenBank/DDBJ databases">
        <title>A high-quality chromosome-level genome assembly of a woody plant with both climbing and erect habits, Rhamnella rubrinervis.</title>
        <authorList>
            <person name="Lu Z."/>
            <person name="Yang Y."/>
            <person name="Zhu X."/>
            <person name="Sun Y."/>
        </authorList>
    </citation>
    <scope>NUCLEOTIDE SEQUENCE</scope>
    <source>
        <strain evidence="21">BYM</strain>
        <tissue evidence="21">Leaf</tissue>
    </source>
</reference>
<evidence type="ECO:0000256" key="2">
    <source>
        <dbReference type="ARBA" id="ARBA00004479"/>
    </source>
</evidence>
<evidence type="ECO:0000256" key="8">
    <source>
        <dbReference type="ARBA" id="ARBA00022692"/>
    </source>
</evidence>
<dbReference type="Gene3D" id="1.10.510.10">
    <property type="entry name" value="Transferase(Phosphotransferase) domain 1"/>
    <property type="match status" value="1"/>
</dbReference>
<keyword evidence="9" id="KW-0732">Signal</keyword>
<proteinExistence type="predicted"/>
<keyword evidence="17" id="KW-0325">Glycoprotein</keyword>
<keyword evidence="6" id="KW-0433">Leucine-rich repeat</keyword>
<keyword evidence="12" id="KW-0418">Kinase</keyword>
<dbReference type="InterPro" id="IPR003591">
    <property type="entry name" value="Leu-rich_rpt_typical-subtyp"/>
</dbReference>
<keyword evidence="8" id="KW-0812">Transmembrane</keyword>
<evidence type="ECO:0000256" key="12">
    <source>
        <dbReference type="ARBA" id="ARBA00022777"/>
    </source>
</evidence>
<evidence type="ECO:0000256" key="15">
    <source>
        <dbReference type="ARBA" id="ARBA00023136"/>
    </source>
</evidence>
<evidence type="ECO:0000256" key="17">
    <source>
        <dbReference type="ARBA" id="ARBA00023180"/>
    </source>
</evidence>
<evidence type="ECO:0000256" key="14">
    <source>
        <dbReference type="ARBA" id="ARBA00022989"/>
    </source>
</evidence>
<keyword evidence="14" id="KW-1133">Transmembrane helix</keyword>
<dbReference type="GO" id="GO:0009791">
    <property type="term" value="P:post-embryonic development"/>
    <property type="evidence" value="ECO:0007669"/>
    <property type="project" value="UniProtKB-ARBA"/>
</dbReference>
<dbReference type="SMART" id="SM00369">
    <property type="entry name" value="LRR_TYP"/>
    <property type="match status" value="4"/>
</dbReference>
<evidence type="ECO:0000256" key="4">
    <source>
        <dbReference type="ARBA" id="ARBA00022475"/>
    </source>
</evidence>
<dbReference type="InterPro" id="IPR011009">
    <property type="entry name" value="Kinase-like_dom_sf"/>
</dbReference>
<comment type="caution">
    <text evidence="21">The sequence shown here is derived from an EMBL/GenBank/DDBJ whole genome shotgun (WGS) entry which is preliminary data.</text>
</comment>
<comment type="subcellular location">
    <subcellularLocation>
        <location evidence="1">Cell membrane</location>
    </subcellularLocation>
    <subcellularLocation>
        <location evidence="2">Membrane</location>
        <topology evidence="2">Single-pass type I membrane protein</topology>
    </subcellularLocation>
</comment>
<keyword evidence="22" id="KW-1185">Reference proteome</keyword>
<evidence type="ECO:0000313" key="22">
    <source>
        <dbReference type="Proteomes" id="UP000796880"/>
    </source>
</evidence>
<dbReference type="SUPFAM" id="SSF56112">
    <property type="entry name" value="Protein kinase-like (PK-like)"/>
    <property type="match status" value="2"/>
</dbReference>
<dbReference type="GO" id="GO:0005886">
    <property type="term" value="C:plasma membrane"/>
    <property type="evidence" value="ECO:0007669"/>
    <property type="project" value="UniProtKB-SubCell"/>
</dbReference>
<dbReference type="FunFam" id="3.80.10.10:FF:000383">
    <property type="entry name" value="Leucine-rich repeat receptor protein kinase EMS1"/>
    <property type="match status" value="1"/>
</dbReference>
<evidence type="ECO:0000256" key="5">
    <source>
        <dbReference type="ARBA" id="ARBA00022527"/>
    </source>
</evidence>
<evidence type="ECO:0000256" key="13">
    <source>
        <dbReference type="ARBA" id="ARBA00022840"/>
    </source>
</evidence>
<feature type="domain" description="Disease resistance R13L4/SHOC-2-like LRR" evidence="20">
    <location>
        <begin position="87"/>
        <end position="196"/>
    </location>
</feature>
<dbReference type="Pfam" id="PF23598">
    <property type="entry name" value="LRR_14"/>
    <property type="match status" value="1"/>
</dbReference>
<dbReference type="EMBL" id="VOIH02000001">
    <property type="protein sequence ID" value="KAF3457309.1"/>
    <property type="molecule type" value="Genomic_DNA"/>
</dbReference>
<evidence type="ECO:0000313" key="21">
    <source>
        <dbReference type="EMBL" id="KAF3457309.1"/>
    </source>
</evidence>
<evidence type="ECO:0000256" key="1">
    <source>
        <dbReference type="ARBA" id="ARBA00004236"/>
    </source>
</evidence>
<dbReference type="FunFam" id="3.80.10.10:FF:000041">
    <property type="entry name" value="LRR receptor-like serine/threonine-protein kinase ERECTA"/>
    <property type="match status" value="1"/>
</dbReference>
<keyword evidence="16" id="KW-0675">Receptor</keyword>
<gene>
    <name evidence="21" type="ORF">FNV43_RR01966</name>
</gene>
<keyword evidence="4" id="KW-1003">Cell membrane</keyword>
<comment type="catalytic activity">
    <reaction evidence="18">
        <text>L-threonyl-[protein] + ATP = O-phospho-L-threonyl-[protein] + ADP + H(+)</text>
        <dbReference type="Rhea" id="RHEA:46608"/>
        <dbReference type="Rhea" id="RHEA-COMP:11060"/>
        <dbReference type="Rhea" id="RHEA-COMP:11605"/>
        <dbReference type="ChEBI" id="CHEBI:15378"/>
        <dbReference type="ChEBI" id="CHEBI:30013"/>
        <dbReference type="ChEBI" id="CHEBI:30616"/>
        <dbReference type="ChEBI" id="CHEBI:61977"/>
        <dbReference type="ChEBI" id="CHEBI:456216"/>
        <dbReference type="EC" id="2.7.11.1"/>
    </reaction>
</comment>
<evidence type="ECO:0000256" key="16">
    <source>
        <dbReference type="ARBA" id="ARBA00023170"/>
    </source>
</evidence>
<dbReference type="EC" id="2.7.11.1" evidence="3"/>
<dbReference type="SUPFAM" id="SSF52058">
    <property type="entry name" value="L domain-like"/>
    <property type="match status" value="1"/>
</dbReference>
<dbReference type="PANTHER" id="PTHR48053:SF22">
    <property type="entry name" value="MDIS1-INTERACTING RECEPTOR LIKE KINASE 2-LIKE"/>
    <property type="match status" value="1"/>
</dbReference>
<evidence type="ECO:0000256" key="11">
    <source>
        <dbReference type="ARBA" id="ARBA00022741"/>
    </source>
</evidence>
<keyword evidence="7" id="KW-0808">Transferase</keyword>
<accession>A0A8K0MTD1</accession>
<evidence type="ECO:0000256" key="19">
    <source>
        <dbReference type="ARBA" id="ARBA00048679"/>
    </source>
</evidence>
<dbReference type="AlphaFoldDB" id="A0A8K0MTD1"/>
<dbReference type="GO" id="GO:0004674">
    <property type="term" value="F:protein serine/threonine kinase activity"/>
    <property type="evidence" value="ECO:0007669"/>
    <property type="project" value="UniProtKB-KW"/>
</dbReference>
<dbReference type="Proteomes" id="UP000796880">
    <property type="component" value="Unassembled WGS sequence"/>
</dbReference>
<protein>
    <recommendedName>
        <fullName evidence="3">non-specific serine/threonine protein kinase</fullName>
        <ecNumber evidence="3">2.7.11.1</ecNumber>
    </recommendedName>
</protein>
<evidence type="ECO:0000256" key="10">
    <source>
        <dbReference type="ARBA" id="ARBA00022737"/>
    </source>
</evidence>